<dbReference type="PANTHER" id="PTHR21272:SF3">
    <property type="entry name" value="CATABOLIC 3-DEHYDROQUINASE"/>
    <property type="match status" value="1"/>
</dbReference>
<feature type="binding site" evidence="9 11">
    <location>
        <position position="74"/>
    </location>
    <ligand>
        <name>substrate</name>
    </ligand>
</feature>
<dbReference type="GO" id="GO:0019631">
    <property type="term" value="P:quinate catabolic process"/>
    <property type="evidence" value="ECO:0007669"/>
    <property type="project" value="TreeGrafter"/>
</dbReference>
<protein>
    <recommendedName>
        <fullName evidence="6 9">3-dehydroquinate dehydratase</fullName>
        <shortName evidence="9">3-dehydroquinase</shortName>
        <ecNumber evidence="6 9">4.2.1.10</ecNumber>
    </recommendedName>
    <alternativeName>
        <fullName evidence="9">Type II DHQase</fullName>
    </alternativeName>
</protein>
<dbReference type="NCBIfam" id="NF003806">
    <property type="entry name" value="PRK05395.1-3"/>
    <property type="match status" value="1"/>
</dbReference>
<feature type="binding site" evidence="9 11">
    <location>
        <position position="87"/>
    </location>
    <ligand>
        <name>substrate</name>
    </ligand>
</feature>
<dbReference type="PANTHER" id="PTHR21272">
    <property type="entry name" value="CATABOLIC 3-DEHYDROQUINASE"/>
    <property type="match status" value="1"/>
</dbReference>
<dbReference type="UniPathway" id="UPA00053">
    <property type="reaction ID" value="UER00086"/>
</dbReference>
<evidence type="ECO:0000256" key="10">
    <source>
        <dbReference type="PIRSR" id="PIRSR001399-1"/>
    </source>
</evidence>
<sequence>MPRVLILNGPNLNRLGQREPDVYGRVTLAEIERMCRAHGATHGIEIDTLQSNHEGALIDAIHGAAETADGILLNAGAYTHTSVALHDAIASVPLPVIEVHLSNVHAREAFRHHSCIAPAVLGQIAGFGAASYLLALDALRLHWESQSA</sequence>
<dbReference type="PIRSF" id="PIRSF001399">
    <property type="entry name" value="DHquinase_II"/>
    <property type="match status" value="1"/>
</dbReference>
<proteinExistence type="inferred from homology"/>
<evidence type="ECO:0000256" key="5">
    <source>
        <dbReference type="ARBA" id="ARBA00011193"/>
    </source>
</evidence>
<comment type="function">
    <text evidence="2 9">Catalyzes a trans-dehydration via an enolate intermediate.</text>
</comment>
<feature type="site" description="Transition state stabilizer" evidence="9 12">
    <location>
        <position position="18"/>
    </location>
</feature>
<dbReference type="CDD" id="cd00466">
    <property type="entry name" value="DHQase_II"/>
    <property type="match status" value="1"/>
</dbReference>
<feature type="binding site" evidence="9 11">
    <location>
        <position position="80"/>
    </location>
    <ligand>
        <name>substrate</name>
    </ligand>
</feature>
<dbReference type="InterPro" id="IPR001874">
    <property type="entry name" value="DHquinase_II"/>
</dbReference>
<comment type="catalytic activity">
    <reaction evidence="1 9">
        <text>3-dehydroquinate = 3-dehydroshikimate + H2O</text>
        <dbReference type="Rhea" id="RHEA:21096"/>
        <dbReference type="ChEBI" id="CHEBI:15377"/>
        <dbReference type="ChEBI" id="CHEBI:16630"/>
        <dbReference type="ChEBI" id="CHEBI:32364"/>
        <dbReference type="EC" id="4.2.1.10"/>
    </reaction>
</comment>
<organism evidence="13 14">
    <name type="scientific">Rhodosalinus halophilus</name>
    <dbReference type="NCBI Taxonomy" id="2259333"/>
    <lineage>
        <taxon>Bacteria</taxon>
        <taxon>Pseudomonadati</taxon>
        <taxon>Pseudomonadota</taxon>
        <taxon>Alphaproteobacteria</taxon>
        <taxon>Rhodobacterales</taxon>
        <taxon>Paracoccaceae</taxon>
        <taxon>Rhodosalinus</taxon>
    </lineage>
</organism>
<dbReference type="Gene3D" id="3.40.50.9100">
    <property type="entry name" value="Dehydroquinase, class II"/>
    <property type="match status" value="1"/>
</dbReference>
<evidence type="ECO:0000256" key="2">
    <source>
        <dbReference type="ARBA" id="ARBA00003924"/>
    </source>
</evidence>
<dbReference type="AlphaFoldDB" id="A0A365U8F8"/>
<comment type="caution">
    <text evidence="13">The sequence shown here is derived from an EMBL/GenBank/DDBJ whole genome shotgun (WGS) entry which is preliminary data.</text>
</comment>
<keyword evidence="14" id="KW-1185">Reference proteome</keyword>
<dbReference type="RefSeq" id="WP_113289362.1">
    <property type="nucleotide sequence ID" value="NZ_QNTQ01000008.1"/>
</dbReference>
<dbReference type="InterPro" id="IPR018509">
    <property type="entry name" value="DHquinase_II_CS"/>
</dbReference>
<evidence type="ECO:0000256" key="12">
    <source>
        <dbReference type="PIRSR" id="PIRSR001399-3"/>
    </source>
</evidence>
<dbReference type="EMBL" id="QNTQ01000008">
    <property type="protein sequence ID" value="RBI85035.1"/>
    <property type="molecule type" value="Genomic_DNA"/>
</dbReference>
<keyword evidence="9" id="KW-0028">Amino-acid biosynthesis</keyword>
<dbReference type="HAMAP" id="MF_00169">
    <property type="entry name" value="AroQ"/>
    <property type="match status" value="1"/>
</dbReference>
<dbReference type="InterPro" id="IPR036441">
    <property type="entry name" value="DHquinase_II_sf"/>
</dbReference>
<reference evidence="13 14" key="1">
    <citation type="submission" date="2018-07" db="EMBL/GenBank/DDBJ databases">
        <title>Rhodosalinus sp. strain E84T genomic sequence and assembly.</title>
        <authorList>
            <person name="Liu Z.-W."/>
            <person name="Lu D.-C."/>
        </authorList>
    </citation>
    <scope>NUCLEOTIDE SEQUENCE [LARGE SCALE GENOMIC DNA]</scope>
    <source>
        <strain evidence="13 14">E84</strain>
    </source>
</reference>
<evidence type="ECO:0000256" key="1">
    <source>
        <dbReference type="ARBA" id="ARBA00001864"/>
    </source>
</evidence>
<evidence type="ECO:0000256" key="7">
    <source>
        <dbReference type="ARBA" id="ARBA00023141"/>
    </source>
</evidence>
<comment type="subunit">
    <text evidence="5 9">Homododecamer.</text>
</comment>
<evidence type="ECO:0000313" key="14">
    <source>
        <dbReference type="Proteomes" id="UP000253370"/>
    </source>
</evidence>
<feature type="active site" description="Proton donor" evidence="9 10">
    <location>
        <position position="100"/>
    </location>
</feature>
<feature type="binding site" evidence="9 11">
    <location>
        <begin position="101"/>
        <end position="102"/>
    </location>
    <ligand>
        <name>substrate</name>
    </ligand>
</feature>
<dbReference type="NCBIfam" id="NF003805">
    <property type="entry name" value="PRK05395.1-2"/>
    <property type="match status" value="1"/>
</dbReference>
<evidence type="ECO:0000256" key="6">
    <source>
        <dbReference type="ARBA" id="ARBA00012060"/>
    </source>
</evidence>
<dbReference type="OrthoDB" id="9790793at2"/>
<evidence type="ECO:0000256" key="8">
    <source>
        <dbReference type="ARBA" id="ARBA00023239"/>
    </source>
</evidence>
<comment type="similarity">
    <text evidence="4 9">Belongs to the type-II 3-dehydroquinase family.</text>
</comment>
<dbReference type="SUPFAM" id="SSF52304">
    <property type="entry name" value="Type II 3-dehydroquinate dehydratase"/>
    <property type="match status" value="1"/>
</dbReference>
<dbReference type="NCBIfam" id="TIGR01088">
    <property type="entry name" value="aroQ"/>
    <property type="match status" value="1"/>
</dbReference>
<dbReference type="PROSITE" id="PS01029">
    <property type="entry name" value="DEHYDROQUINASE_II"/>
    <property type="match status" value="1"/>
</dbReference>
<dbReference type="GO" id="GO:0009073">
    <property type="term" value="P:aromatic amino acid family biosynthetic process"/>
    <property type="evidence" value="ECO:0007669"/>
    <property type="project" value="UniProtKB-KW"/>
</dbReference>
<comment type="pathway">
    <text evidence="3 9">Metabolic intermediate biosynthesis; chorismate biosynthesis; chorismate from D-erythrose 4-phosphate and phosphoenolpyruvate: step 3/7.</text>
</comment>
<evidence type="ECO:0000256" key="9">
    <source>
        <dbReference type="HAMAP-Rule" id="MF_00169"/>
    </source>
</evidence>
<dbReference type="GO" id="GO:0009423">
    <property type="term" value="P:chorismate biosynthetic process"/>
    <property type="evidence" value="ECO:0007669"/>
    <property type="project" value="UniProtKB-UniRule"/>
</dbReference>
<feature type="active site" description="Proton acceptor" evidence="9 10">
    <location>
        <position position="23"/>
    </location>
</feature>
<keyword evidence="8 9" id="KW-0456">Lyase</keyword>
<evidence type="ECO:0000313" key="13">
    <source>
        <dbReference type="EMBL" id="RBI85035.1"/>
    </source>
</evidence>
<keyword evidence="7 9" id="KW-0057">Aromatic amino acid biosynthesis</keyword>
<name>A0A365U8F8_9RHOB</name>
<dbReference type="GO" id="GO:0003855">
    <property type="term" value="F:3-dehydroquinate dehydratase activity"/>
    <property type="evidence" value="ECO:0007669"/>
    <property type="project" value="UniProtKB-UniRule"/>
</dbReference>
<dbReference type="GO" id="GO:0008652">
    <property type="term" value="P:amino acid biosynthetic process"/>
    <property type="evidence" value="ECO:0007669"/>
    <property type="project" value="UniProtKB-KW"/>
</dbReference>
<dbReference type="EC" id="4.2.1.10" evidence="6 9"/>
<dbReference type="NCBIfam" id="NF003807">
    <property type="entry name" value="PRK05395.1-4"/>
    <property type="match status" value="1"/>
</dbReference>
<dbReference type="Pfam" id="PF01220">
    <property type="entry name" value="DHquinase_II"/>
    <property type="match status" value="1"/>
</dbReference>
<gene>
    <name evidence="9 13" type="primary">aroQ</name>
    <name evidence="13" type="ORF">DRV85_10245</name>
</gene>
<accession>A0A365U8F8</accession>
<dbReference type="Proteomes" id="UP000253370">
    <property type="component" value="Unassembled WGS sequence"/>
</dbReference>
<feature type="binding site" evidence="9 11">
    <location>
        <position position="111"/>
    </location>
    <ligand>
        <name>substrate</name>
    </ligand>
</feature>
<evidence type="ECO:0000256" key="11">
    <source>
        <dbReference type="PIRSR" id="PIRSR001399-2"/>
    </source>
</evidence>
<evidence type="ECO:0000256" key="3">
    <source>
        <dbReference type="ARBA" id="ARBA00004902"/>
    </source>
</evidence>
<evidence type="ECO:0000256" key="4">
    <source>
        <dbReference type="ARBA" id="ARBA00011037"/>
    </source>
</evidence>